<dbReference type="NCBIfam" id="NF001273">
    <property type="entry name" value="PRK00230.1"/>
    <property type="match status" value="1"/>
</dbReference>
<evidence type="ECO:0000256" key="11">
    <source>
        <dbReference type="RuleBase" id="RU000512"/>
    </source>
</evidence>
<dbReference type="InterPro" id="IPR018089">
    <property type="entry name" value="OMPdecase_AS"/>
</dbReference>
<dbReference type="GO" id="GO:0005829">
    <property type="term" value="C:cytosol"/>
    <property type="evidence" value="ECO:0007669"/>
    <property type="project" value="TreeGrafter"/>
</dbReference>
<dbReference type="InterPro" id="IPR013785">
    <property type="entry name" value="Aldolase_TIM"/>
</dbReference>
<dbReference type="UniPathway" id="UPA00070">
    <property type="reaction ID" value="UER00120"/>
</dbReference>
<organism evidence="13 14">
    <name type="scientific">Anaplasma phagocytophilum str. NCH-1</name>
    <dbReference type="NCBI Taxonomy" id="1359161"/>
    <lineage>
        <taxon>Bacteria</taxon>
        <taxon>Pseudomonadati</taxon>
        <taxon>Pseudomonadota</taxon>
        <taxon>Alphaproteobacteria</taxon>
        <taxon>Rickettsiales</taxon>
        <taxon>Anaplasmataceae</taxon>
        <taxon>Anaplasma</taxon>
        <taxon>phagocytophilum group</taxon>
    </lineage>
</organism>
<dbReference type="PATRIC" id="fig|1359161.3.peg.898"/>
<evidence type="ECO:0000256" key="7">
    <source>
        <dbReference type="ARBA" id="ARBA00023239"/>
    </source>
</evidence>
<dbReference type="EC" id="4.1.1.23" evidence="3 11"/>
<dbReference type="Pfam" id="PF00215">
    <property type="entry name" value="OMPdecase"/>
    <property type="match status" value="1"/>
</dbReference>
<dbReference type="GO" id="GO:0006207">
    <property type="term" value="P:'de novo' pyrimidine nucleobase biosynthetic process"/>
    <property type="evidence" value="ECO:0007669"/>
    <property type="project" value="InterPro"/>
</dbReference>
<comment type="function">
    <text evidence="1">Catalyzes the decarboxylation of orotidine 5'-monophosphate (OMP) to uridine 5'-monophosphate (UMP).</text>
</comment>
<dbReference type="Proteomes" id="UP000033754">
    <property type="component" value="Unassembled WGS sequence"/>
</dbReference>
<feature type="binding site" evidence="10">
    <location>
        <position position="17"/>
    </location>
    <ligand>
        <name>substrate</name>
    </ligand>
</feature>
<dbReference type="PANTHER" id="PTHR32119:SF2">
    <property type="entry name" value="OROTIDINE 5'-PHOSPHATE DECARBOXYLASE"/>
    <property type="match status" value="1"/>
</dbReference>
<feature type="binding site" evidence="10">
    <location>
        <position position="124"/>
    </location>
    <ligand>
        <name>substrate</name>
    </ligand>
</feature>
<feature type="active site" description="For OMPdecase activity" evidence="9">
    <location>
        <position position="68"/>
    </location>
</feature>
<evidence type="ECO:0000256" key="2">
    <source>
        <dbReference type="ARBA" id="ARBA00004861"/>
    </source>
</evidence>
<gene>
    <name evidence="13" type="ORF">EPHNCH_0802</name>
</gene>
<evidence type="ECO:0000256" key="5">
    <source>
        <dbReference type="ARBA" id="ARBA00022793"/>
    </source>
</evidence>
<dbReference type="NCBIfam" id="TIGR01740">
    <property type="entry name" value="pyrF"/>
    <property type="match status" value="1"/>
</dbReference>
<evidence type="ECO:0000256" key="8">
    <source>
        <dbReference type="ARBA" id="ARBA00049157"/>
    </source>
</evidence>
<reference evidence="13 14" key="1">
    <citation type="submission" date="2015-01" db="EMBL/GenBank/DDBJ databases">
        <title>Genome Sequencing of Rickettsiales.</title>
        <authorList>
            <person name="Daugherty S.C."/>
            <person name="Su Q."/>
            <person name="Abolude K."/>
            <person name="Beier-Sexton M."/>
            <person name="Carlyon J.A."/>
            <person name="Carter R."/>
            <person name="Day N.P."/>
            <person name="Dumler S.J."/>
            <person name="Dyachenko V."/>
            <person name="Godinez A."/>
            <person name="Kurtti T.J."/>
            <person name="Lichay M."/>
            <person name="Mullins K.E."/>
            <person name="Ott S."/>
            <person name="Pappas-Brown V."/>
            <person name="Paris D.H."/>
            <person name="Patel P."/>
            <person name="Richards A.L."/>
            <person name="Sadzewicz L."/>
            <person name="Sears K."/>
            <person name="Seidman D."/>
            <person name="Sengamalay N."/>
            <person name="Stenos J."/>
            <person name="Tallon L.J."/>
            <person name="Vincent G."/>
            <person name="Fraser C.M."/>
            <person name="Munderloh U."/>
            <person name="Dunning-Hotopp J.C."/>
        </authorList>
    </citation>
    <scope>NUCLEOTIDE SEQUENCE [LARGE SCALE GENOMIC DNA]</scope>
    <source>
        <strain evidence="13 14">NCH-1</strain>
    </source>
</reference>
<dbReference type="GO" id="GO:0044205">
    <property type="term" value="P:'de novo' UMP biosynthetic process"/>
    <property type="evidence" value="ECO:0007669"/>
    <property type="project" value="UniProtKB-UniPathway"/>
</dbReference>
<proteinExistence type="inferred from homology"/>
<evidence type="ECO:0000256" key="6">
    <source>
        <dbReference type="ARBA" id="ARBA00022975"/>
    </source>
</evidence>
<dbReference type="PANTHER" id="PTHR32119">
    <property type="entry name" value="OROTIDINE 5'-PHOSPHATE DECARBOXYLASE"/>
    <property type="match status" value="1"/>
</dbReference>
<evidence type="ECO:0000259" key="12">
    <source>
        <dbReference type="SMART" id="SM00934"/>
    </source>
</evidence>
<dbReference type="AlphaFoldDB" id="A0A0F3NFW4"/>
<evidence type="ECO:0000256" key="10">
    <source>
        <dbReference type="PIRSR" id="PIRSR614732-2"/>
    </source>
</evidence>
<dbReference type="InterPro" id="IPR011060">
    <property type="entry name" value="RibuloseP-bd_barrel"/>
</dbReference>
<accession>A0A0F3NFW4</accession>
<dbReference type="SUPFAM" id="SSF51366">
    <property type="entry name" value="Ribulose-phoshate binding barrel"/>
    <property type="match status" value="1"/>
</dbReference>
<dbReference type="InterPro" id="IPR001754">
    <property type="entry name" value="OMPdeCOase_dom"/>
</dbReference>
<dbReference type="SMART" id="SM00934">
    <property type="entry name" value="OMPdecase"/>
    <property type="match status" value="1"/>
</dbReference>
<feature type="active site" description="For OMPdecase activity" evidence="9">
    <location>
        <position position="66"/>
    </location>
</feature>
<feature type="domain" description="Orotidine 5'-phosphate decarboxylase" evidence="12">
    <location>
        <begin position="11"/>
        <end position="229"/>
    </location>
</feature>
<keyword evidence="6 11" id="KW-0665">Pyrimidine biosynthesis</keyword>
<feature type="binding site" evidence="10">
    <location>
        <position position="39"/>
    </location>
    <ligand>
        <name>substrate</name>
    </ligand>
</feature>
<comment type="similarity">
    <text evidence="11">Belongs to the OMP decarboxylase family.</text>
</comment>
<comment type="pathway">
    <text evidence="2 11">Pyrimidine metabolism; UMP biosynthesis via de novo pathway; UMP from orotate: step 2/2.</text>
</comment>
<evidence type="ECO:0000256" key="9">
    <source>
        <dbReference type="PIRSR" id="PIRSR614732-1"/>
    </source>
</evidence>
<evidence type="ECO:0000313" key="13">
    <source>
        <dbReference type="EMBL" id="KJV65789.1"/>
    </source>
</evidence>
<dbReference type="EMBL" id="LANT01000004">
    <property type="protein sequence ID" value="KJV65789.1"/>
    <property type="molecule type" value="Genomic_DNA"/>
</dbReference>
<evidence type="ECO:0000256" key="3">
    <source>
        <dbReference type="ARBA" id="ARBA00012321"/>
    </source>
</evidence>
<feature type="active site" description="For OMPdecase activity" evidence="9">
    <location>
        <position position="71"/>
    </location>
</feature>
<dbReference type="Gene3D" id="3.20.20.70">
    <property type="entry name" value="Aldolase class I"/>
    <property type="match status" value="1"/>
</dbReference>
<dbReference type="CDD" id="cd04725">
    <property type="entry name" value="OMP_decarboxylase_like"/>
    <property type="match status" value="1"/>
</dbReference>
<feature type="binding site" evidence="10">
    <location>
        <position position="213"/>
    </location>
    <ligand>
        <name>substrate</name>
    </ligand>
</feature>
<keyword evidence="7 11" id="KW-0456">Lyase</keyword>
<protein>
    <recommendedName>
        <fullName evidence="4 11">Orotidine 5'-phosphate decarboxylase</fullName>
        <ecNumber evidence="3 11">4.1.1.23</ecNumber>
    </recommendedName>
</protein>
<name>A0A0F3NFW4_ANAPH</name>
<dbReference type="InterPro" id="IPR014732">
    <property type="entry name" value="OMPdecase"/>
</dbReference>
<keyword evidence="5 11" id="KW-0210">Decarboxylase</keyword>
<feature type="binding site" evidence="10">
    <location>
        <position position="193"/>
    </location>
    <ligand>
        <name>substrate</name>
    </ligand>
</feature>
<comment type="catalytic activity">
    <reaction evidence="8 11">
        <text>orotidine 5'-phosphate + H(+) = UMP + CO2</text>
        <dbReference type="Rhea" id="RHEA:11596"/>
        <dbReference type="ChEBI" id="CHEBI:15378"/>
        <dbReference type="ChEBI" id="CHEBI:16526"/>
        <dbReference type="ChEBI" id="CHEBI:57538"/>
        <dbReference type="ChEBI" id="CHEBI:57865"/>
        <dbReference type="EC" id="4.1.1.23"/>
    </reaction>
</comment>
<dbReference type="GO" id="GO:0004590">
    <property type="term" value="F:orotidine-5'-phosphate decarboxylase activity"/>
    <property type="evidence" value="ECO:0007669"/>
    <property type="project" value="UniProtKB-EC"/>
</dbReference>
<sequence length="233" mass="24751">MLVYTMHQKNPIICALDTADLERATTLAKAISGKVAMAKVGLEFFTAHGLSGVQKIVDLGFRIFLDLKLHDIPNTVRGALKSVVNLPAIDMLTIHVSGGKNMIMGAIDALKECDIEPVGVTVLTSMDDVDLRACGINSSVEAHVMNLVDLAVSSGLNAIVCSAKEVASIRKKYPSLKLVVPGIRMAQSATGDQKRVDTPKDTLAAGADYLVIGRVITQSSDPAGEIDKILKTL</sequence>
<evidence type="ECO:0000256" key="1">
    <source>
        <dbReference type="ARBA" id="ARBA00002356"/>
    </source>
</evidence>
<comment type="caution">
    <text evidence="13">The sequence shown here is derived from an EMBL/GenBank/DDBJ whole genome shotgun (WGS) entry which is preliminary data.</text>
</comment>
<evidence type="ECO:0000256" key="4">
    <source>
        <dbReference type="ARBA" id="ARBA00021923"/>
    </source>
</evidence>
<evidence type="ECO:0000313" key="14">
    <source>
        <dbReference type="Proteomes" id="UP000033754"/>
    </source>
</evidence>
<dbReference type="PROSITE" id="PS00156">
    <property type="entry name" value="OMPDECASE"/>
    <property type="match status" value="1"/>
</dbReference>
<feature type="binding site" evidence="10">
    <location>
        <position position="184"/>
    </location>
    <ligand>
        <name>substrate</name>
    </ligand>
</feature>
<feature type="binding site" evidence="10">
    <location>
        <position position="214"/>
    </location>
    <ligand>
        <name>substrate</name>
    </ligand>
</feature>